<proteinExistence type="predicted"/>
<protein>
    <submittedName>
        <fullName evidence="2">Uncharacterized protein</fullName>
    </submittedName>
</protein>
<dbReference type="RefSeq" id="WP_370662287.1">
    <property type="nucleotide sequence ID" value="NZ_AP026966.1"/>
</dbReference>
<organism evidence="2 3">
    <name type="scientific">Massilia varians</name>
    <dbReference type="NCBI Taxonomy" id="457921"/>
    <lineage>
        <taxon>Bacteria</taxon>
        <taxon>Pseudomonadati</taxon>
        <taxon>Pseudomonadota</taxon>
        <taxon>Betaproteobacteria</taxon>
        <taxon>Burkholderiales</taxon>
        <taxon>Oxalobacteraceae</taxon>
        <taxon>Telluria group</taxon>
        <taxon>Massilia</taxon>
    </lineage>
</organism>
<dbReference type="Proteomes" id="UP001163336">
    <property type="component" value="Chromosome"/>
</dbReference>
<sequence>MRLPTLATPARLSSAARIGFFRSAFATAASLDLAVSNEPGGEDAEDDPDHYRQTDHLVCDTEIHVRLPLKRSALPLTETEFRLMASGDHLRQALSSKGIK</sequence>
<dbReference type="EMBL" id="AP026966">
    <property type="protein sequence ID" value="BDT59175.1"/>
    <property type="molecule type" value="Genomic_DNA"/>
</dbReference>
<reference evidence="2" key="1">
    <citation type="submission" date="2022-11" db="EMBL/GenBank/DDBJ databases">
        <title>Isolation and characterization of PLA-degrading bacterium Massilia sp. from Antarctic soil.</title>
        <authorList>
            <person name="Sato K."/>
            <person name="Gomez-Fuentes C."/>
            <person name="Ahmad S.A."/>
            <person name="Zulkharnain A."/>
        </authorList>
    </citation>
    <scope>NUCLEOTIDE SEQUENCE</scope>
    <source>
        <strain evidence="2">N-3</strain>
    </source>
</reference>
<feature type="chain" id="PRO_5046613993" evidence="1">
    <location>
        <begin position="29"/>
        <end position="100"/>
    </location>
</feature>
<keyword evidence="1" id="KW-0732">Signal</keyword>
<feature type="signal peptide" evidence="1">
    <location>
        <begin position="1"/>
        <end position="28"/>
    </location>
</feature>
<name>A0ABM8C7M1_9BURK</name>
<gene>
    <name evidence="2" type="ORF">MasN3_26690</name>
</gene>
<evidence type="ECO:0000256" key="1">
    <source>
        <dbReference type="SAM" id="SignalP"/>
    </source>
</evidence>
<evidence type="ECO:0000313" key="2">
    <source>
        <dbReference type="EMBL" id="BDT59175.1"/>
    </source>
</evidence>
<keyword evidence="3" id="KW-1185">Reference proteome</keyword>
<evidence type="ECO:0000313" key="3">
    <source>
        <dbReference type="Proteomes" id="UP001163336"/>
    </source>
</evidence>
<accession>A0ABM8C7M1</accession>